<dbReference type="FunCoup" id="G0NUK8">
    <property type="interactions" value="3"/>
</dbReference>
<dbReference type="Gene3D" id="3.30.50.10">
    <property type="entry name" value="Erythroid Transcription Factor GATA-1, subunit A"/>
    <property type="match status" value="1"/>
</dbReference>
<evidence type="ECO:0000256" key="11">
    <source>
        <dbReference type="RuleBase" id="RU004334"/>
    </source>
</evidence>
<dbReference type="CDD" id="cd06157">
    <property type="entry name" value="NR_LBD"/>
    <property type="match status" value="1"/>
</dbReference>
<dbReference type="HOGENOM" id="CLU_007368_3_3_1"/>
<feature type="domain" description="Nuclear receptor" evidence="13">
    <location>
        <begin position="48"/>
        <end position="123"/>
    </location>
</feature>
<dbReference type="InterPro" id="IPR001628">
    <property type="entry name" value="Znf_hrmn_rcpt"/>
</dbReference>
<dbReference type="GO" id="GO:0005634">
    <property type="term" value="C:nucleus"/>
    <property type="evidence" value="ECO:0007669"/>
    <property type="project" value="UniProtKB-SubCell"/>
</dbReference>
<dbReference type="Gene3D" id="1.10.565.10">
    <property type="entry name" value="Retinoid X Receptor"/>
    <property type="match status" value="1"/>
</dbReference>
<dbReference type="AlphaFoldDB" id="G0NUK8"/>
<dbReference type="FunFam" id="3.30.50.10:FF:000030">
    <property type="entry name" value="Nuclear Hormone Receptor family"/>
    <property type="match status" value="1"/>
</dbReference>
<dbReference type="SMART" id="SM00399">
    <property type="entry name" value="ZnF_C4"/>
    <property type="match status" value="1"/>
</dbReference>
<feature type="region of interest" description="Disordered" evidence="12">
    <location>
        <begin position="122"/>
        <end position="148"/>
    </location>
</feature>
<organism evidence="16">
    <name type="scientific">Caenorhabditis brenneri</name>
    <name type="common">Nematode worm</name>
    <dbReference type="NCBI Taxonomy" id="135651"/>
    <lineage>
        <taxon>Eukaryota</taxon>
        <taxon>Metazoa</taxon>
        <taxon>Ecdysozoa</taxon>
        <taxon>Nematoda</taxon>
        <taxon>Chromadorea</taxon>
        <taxon>Rhabditida</taxon>
        <taxon>Rhabditina</taxon>
        <taxon>Rhabditomorpha</taxon>
        <taxon>Rhabditoidea</taxon>
        <taxon>Rhabditidae</taxon>
        <taxon>Peloderinae</taxon>
        <taxon>Caenorhabditis</taxon>
    </lineage>
</organism>
<dbReference type="InterPro" id="IPR000536">
    <property type="entry name" value="Nucl_hrmn_rcpt_lig-bd"/>
</dbReference>
<keyword evidence="6 11" id="KW-0805">Transcription regulation</keyword>
<protein>
    <submittedName>
        <fullName evidence="15">Uncharacterized protein</fullName>
    </submittedName>
</protein>
<evidence type="ECO:0000256" key="8">
    <source>
        <dbReference type="ARBA" id="ARBA00023163"/>
    </source>
</evidence>
<evidence type="ECO:0000313" key="15">
    <source>
        <dbReference type="EMBL" id="EGT37885.1"/>
    </source>
</evidence>
<dbReference type="InterPro" id="IPR049636">
    <property type="entry name" value="HNF4-like_DBD"/>
</dbReference>
<proteinExistence type="inferred from homology"/>
<dbReference type="PROSITE" id="PS51843">
    <property type="entry name" value="NR_LBD"/>
    <property type="match status" value="1"/>
</dbReference>
<name>G0NUK8_CAEBE</name>
<dbReference type="GO" id="GO:0008270">
    <property type="term" value="F:zinc ion binding"/>
    <property type="evidence" value="ECO:0007669"/>
    <property type="project" value="UniProtKB-KW"/>
</dbReference>
<reference evidence="16" key="1">
    <citation type="submission" date="2011-07" db="EMBL/GenBank/DDBJ databases">
        <authorList>
            <consortium name="Caenorhabditis brenneri Sequencing and Analysis Consortium"/>
            <person name="Wilson R.K."/>
        </authorList>
    </citation>
    <scope>NUCLEOTIDE SEQUENCE [LARGE SCALE GENOMIC DNA]</scope>
    <source>
        <strain evidence="16">PB2801</strain>
    </source>
</reference>
<evidence type="ECO:0000256" key="2">
    <source>
        <dbReference type="ARBA" id="ARBA00005993"/>
    </source>
</evidence>
<keyword evidence="8 11" id="KW-0804">Transcription</keyword>
<dbReference type="Pfam" id="PF00104">
    <property type="entry name" value="Hormone_recep"/>
    <property type="match status" value="1"/>
</dbReference>
<evidence type="ECO:0000259" key="13">
    <source>
        <dbReference type="PROSITE" id="PS51030"/>
    </source>
</evidence>
<dbReference type="PROSITE" id="PS51030">
    <property type="entry name" value="NUCLEAR_REC_DBD_2"/>
    <property type="match status" value="1"/>
</dbReference>
<evidence type="ECO:0000256" key="9">
    <source>
        <dbReference type="ARBA" id="ARBA00023170"/>
    </source>
</evidence>
<dbReference type="Proteomes" id="UP000008068">
    <property type="component" value="Unassembled WGS sequence"/>
</dbReference>
<comment type="similarity">
    <text evidence="2 11">Belongs to the nuclear hormone receptor family.</text>
</comment>
<dbReference type="GO" id="GO:0000978">
    <property type="term" value="F:RNA polymerase II cis-regulatory region sequence-specific DNA binding"/>
    <property type="evidence" value="ECO:0007669"/>
    <property type="project" value="InterPro"/>
</dbReference>
<dbReference type="SUPFAM" id="SSF48508">
    <property type="entry name" value="Nuclear receptor ligand-binding domain"/>
    <property type="match status" value="1"/>
</dbReference>
<dbReference type="InterPro" id="IPR035500">
    <property type="entry name" value="NHR-like_dom_sf"/>
</dbReference>
<dbReference type="InParanoid" id="G0NUK8"/>
<sequence length="512" mass="57900">MNERGMLVDPRFDAFFKIEQIDDYKYDGMDTSPPSTSNGIQDSSNGGRLMCDVCGDVAFGKHYGINACNGCKGFFRRSVWSRRQYSCRFGGDCPVVKEHRNVCRSCRLKKCFEVGMNPDSVQNERDRNAKNGGGMGLTSLETPTQSNVSKELTISNGQIKRKRMRPDTVDKTTQTDGKMELVDEYDFENMQDSPDTLTPPGCVAVKTERISTPPADLPVPVDFSVINAVLAIETKVFYNCPITVDNSINATKTPITLPFEIVFRQPELVCNRYPMRFSNERVLTPEDLIDGWRRHFTYYSDWCNAMEEFQILPPEDQIVLAKKKIILHGWLVHAYYSYKAKCNGICFANGAAHLPEGGHPSITEFYKECMPRYLNYVIYPMQNFEMQDEEMVLIKSIMFFSNESGLSSSGKAIVSAAREKYLSALYNFGRAKCSSSAQATLRIAKFMIMLSAITVIELMIIQKTNNIFQSLTHLMNEGVHVTSLFNIIEFDELIQATHKTTPPQHSPPHSMS</sequence>
<evidence type="ECO:0000256" key="6">
    <source>
        <dbReference type="ARBA" id="ARBA00023015"/>
    </source>
</evidence>
<dbReference type="GO" id="GO:0003700">
    <property type="term" value="F:DNA-binding transcription factor activity"/>
    <property type="evidence" value="ECO:0007669"/>
    <property type="project" value="InterPro"/>
</dbReference>
<dbReference type="STRING" id="135651.G0NUK8"/>
<dbReference type="InterPro" id="IPR013088">
    <property type="entry name" value="Znf_NHR/GATA"/>
</dbReference>
<evidence type="ECO:0000313" key="16">
    <source>
        <dbReference type="Proteomes" id="UP000008068"/>
    </source>
</evidence>
<dbReference type="InterPro" id="IPR052499">
    <property type="entry name" value="C.elegans_NHRs"/>
</dbReference>
<dbReference type="OrthoDB" id="5837785at2759"/>
<accession>G0NUK8</accession>
<dbReference type="PANTHER" id="PTHR47630:SF1">
    <property type="entry name" value="NUCLEAR HORMONE RECEPTOR FAMILY MEMBER NHR-4"/>
    <property type="match status" value="1"/>
</dbReference>
<gene>
    <name evidence="15" type="ORF">CAEBREN_28641</name>
</gene>
<feature type="domain" description="NR LBD" evidence="14">
    <location>
        <begin position="221"/>
        <end position="501"/>
    </location>
</feature>
<dbReference type="CDD" id="cd06960">
    <property type="entry name" value="NR_DBD_HNF4A"/>
    <property type="match status" value="1"/>
</dbReference>
<dbReference type="eggNOG" id="KOG3575">
    <property type="taxonomic scope" value="Eukaryota"/>
</dbReference>
<keyword evidence="9 11" id="KW-0675">Receptor</keyword>
<keyword evidence="7 11" id="KW-0238">DNA-binding</keyword>
<keyword evidence="16" id="KW-1185">Reference proteome</keyword>
<keyword evidence="10 11" id="KW-0539">Nucleus</keyword>
<evidence type="ECO:0000256" key="7">
    <source>
        <dbReference type="ARBA" id="ARBA00023125"/>
    </source>
</evidence>
<dbReference type="PRINTS" id="PR00047">
    <property type="entry name" value="STROIDFINGER"/>
</dbReference>
<dbReference type="SUPFAM" id="SSF57716">
    <property type="entry name" value="Glucocorticoid receptor-like (DNA-binding domain)"/>
    <property type="match status" value="1"/>
</dbReference>
<evidence type="ECO:0000256" key="3">
    <source>
        <dbReference type="ARBA" id="ARBA00022723"/>
    </source>
</evidence>
<dbReference type="SMART" id="SM00430">
    <property type="entry name" value="HOLI"/>
    <property type="match status" value="1"/>
</dbReference>
<dbReference type="PANTHER" id="PTHR47630">
    <property type="entry name" value="NUCLEAR HORMONE RECEPTOR FAMILY-RELATED-RELATED"/>
    <property type="match status" value="1"/>
</dbReference>
<evidence type="ECO:0000256" key="10">
    <source>
        <dbReference type="ARBA" id="ARBA00023242"/>
    </source>
</evidence>
<evidence type="ECO:0000256" key="4">
    <source>
        <dbReference type="ARBA" id="ARBA00022771"/>
    </source>
</evidence>
<dbReference type="PROSITE" id="PS00031">
    <property type="entry name" value="NUCLEAR_REC_DBD_1"/>
    <property type="match status" value="1"/>
</dbReference>
<dbReference type="Pfam" id="PF00105">
    <property type="entry name" value="zf-C4"/>
    <property type="match status" value="1"/>
</dbReference>
<evidence type="ECO:0000259" key="14">
    <source>
        <dbReference type="PROSITE" id="PS51843"/>
    </source>
</evidence>
<evidence type="ECO:0000256" key="5">
    <source>
        <dbReference type="ARBA" id="ARBA00022833"/>
    </source>
</evidence>
<keyword evidence="5 11" id="KW-0862">Zinc</keyword>
<comment type="subcellular location">
    <subcellularLocation>
        <location evidence="1 11">Nucleus</location>
    </subcellularLocation>
</comment>
<evidence type="ECO:0000256" key="12">
    <source>
        <dbReference type="SAM" id="MobiDB-lite"/>
    </source>
</evidence>
<dbReference type="EMBL" id="GL379951">
    <property type="protein sequence ID" value="EGT37885.1"/>
    <property type="molecule type" value="Genomic_DNA"/>
</dbReference>
<evidence type="ECO:0000256" key="1">
    <source>
        <dbReference type="ARBA" id="ARBA00004123"/>
    </source>
</evidence>
<keyword evidence="3 11" id="KW-0479">Metal-binding</keyword>
<feature type="compositionally biased region" description="Polar residues" evidence="12">
    <location>
        <begin position="139"/>
        <end position="148"/>
    </location>
</feature>
<keyword evidence="4 11" id="KW-0863">Zinc-finger</keyword>